<accession>A0A5B9W5S6</accession>
<dbReference type="AlphaFoldDB" id="A0A5B9W5S6"/>
<evidence type="ECO:0000313" key="1">
    <source>
        <dbReference type="EMBL" id="QEH35489.1"/>
    </source>
</evidence>
<evidence type="ECO:0000313" key="2">
    <source>
        <dbReference type="Proteomes" id="UP000324233"/>
    </source>
</evidence>
<gene>
    <name evidence="1" type="primary">amiC_2</name>
    <name evidence="1" type="ORF">OJF2_40410</name>
</gene>
<dbReference type="KEGG" id="agv:OJF2_40410"/>
<dbReference type="Gene3D" id="3.40.50.2300">
    <property type="match status" value="2"/>
</dbReference>
<dbReference type="EMBL" id="CP042997">
    <property type="protein sequence ID" value="QEH35489.1"/>
    <property type="molecule type" value="Genomic_DNA"/>
</dbReference>
<dbReference type="Proteomes" id="UP000324233">
    <property type="component" value="Chromosome"/>
</dbReference>
<reference evidence="1 2" key="1">
    <citation type="submission" date="2019-08" db="EMBL/GenBank/DDBJ databases">
        <title>Deep-cultivation of Planctomycetes and their phenomic and genomic characterization uncovers novel biology.</title>
        <authorList>
            <person name="Wiegand S."/>
            <person name="Jogler M."/>
            <person name="Boedeker C."/>
            <person name="Pinto D."/>
            <person name="Vollmers J."/>
            <person name="Rivas-Marin E."/>
            <person name="Kohn T."/>
            <person name="Peeters S.H."/>
            <person name="Heuer A."/>
            <person name="Rast P."/>
            <person name="Oberbeckmann S."/>
            <person name="Bunk B."/>
            <person name="Jeske O."/>
            <person name="Meyerdierks A."/>
            <person name="Storesund J.E."/>
            <person name="Kallscheuer N."/>
            <person name="Luecker S."/>
            <person name="Lage O.M."/>
            <person name="Pohl T."/>
            <person name="Merkel B.J."/>
            <person name="Hornburger P."/>
            <person name="Mueller R.-W."/>
            <person name="Bruemmer F."/>
            <person name="Labrenz M."/>
            <person name="Spormann A.M."/>
            <person name="Op den Camp H."/>
            <person name="Overmann J."/>
            <person name="Amann R."/>
            <person name="Jetten M.S.M."/>
            <person name="Mascher T."/>
            <person name="Medema M.H."/>
            <person name="Devos D.P."/>
            <person name="Kaster A.-K."/>
            <person name="Ovreas L."/>
            <person name="Rohde M."/>
            <person name="Galperin M.Y."/>
            <person name="Jogler C."/>
        </authorList>
    </citation>
    <scope>NUCLEOTIDE SEQUENCE [LARGE SCALE GENOMIC DNA]</scope>
    <source>
        <strain evidence="1 2">OJF2</strain>
    </source>
</reference>
<dbReference type="Pfam" id="PF13433">
    <property type="entry name" value="Peripla_BP_5"/>
    <property type="match status" value="1"/>
</dbReference>
<dbReference type="RefSeq" id="WP_148595286.1">
    <property type="nucleotide sequence ID" value="NZ_CP042997.1"/>
</dbReference>
<sequence>MSGAAVELDGKASIIRRETILTRTSIHNGGSTRRDHLKEWGRGLALTATNAVAPIVLTGCIPTVSRLPTVKVGILHSQTGTMSISETSLRDAELLAIEDINATGGVLGRQIDPVVEDGRSRFTTVFPKKARKLLSEDKVAVVFGCWTSASRKAVLPVFEELNGLLFYPVQYEGNESSRNIVYTGSVPNQQILPAVDWLMTEAGGSRKRFYLLGSDYVFPRTANFIIKKYLKSRGFDVAGEGYTPLGQRDFKQAIEQIRKADPDVIVSTVNGDGNVGFYGELAAQGITADKVPVVATSVGEDELRSILPSHVKGHLAAWSYYQSVGTPRNRAFVGRFQREFGYDRVTDDPIEAAHSQVYLWKLAVEKAGSFDVKSVLDALRSGIEFEAPGGKAKIDPRTQHTYKRFRLGRVRDDRQFDVVHESADWIAPEPYPQVAFPGWHCDWTQGGLTKGAVVDINS</sequence>
<keyword evidence="2" id="KW-1185">Reference proteome</keyword>
<dbReference type="PANTHER" id="PTHR47628:SF1">
    <property type="entry name" value="ALIPHATIC AMIDASE EXPRESSION-REGULATING PROTEIN"/>
    <property type="match status" value="1"/>
</dbReference>
<dbReference type="OrthoDB" id="6111975at2"/>
<protein>
    <submittedName>
        <fullName evidence="1">Aliphatic amidase expression-regulating protein</fullName>
    </submittedName>
</protein>
<dbReference type="InterPro" id="IPR028082">
    <property type="entry name" value="Peripla_BP_I"/>
</dbReference>
<dbReference type="SUPFAM" id="SSF53822">
    <property type="entry name" value="Periplasmic binding protein-like I"/>
    <property type="match status" value="1"/>
</dbReference>
<organism evidence="1 2">
    <name type="scientific">Aquisphaera giovannonii</name>
    <dbReference type="NCBI Taxonomy" id="406548"/>
    <lineage>
        <taxon>Bacteria</taxon>
        <taxon>Pseudomonadati</taxon>
        <taxon>Planctomycetota</taxon>
        <taxon>Planctomycetia</taxon>
        <taxon>Isosphaerales</taxon>
        <taxon>Isosphaeraceae</taxon>
        <taxon>Aquisphaera</taxon>
    </lineage>
</organism>
<name>A0A5B9W5S6_9BACT</name>
<dbReference type="PANTHER" id="PTHR47628">
    <property type="match status" value="1"/>
</dbReference>
<dbReference type="InterPro" id="IPR017777">
    <property type="entry name" value="ABC_urea-bd_UrtA"/>
</dbReference>
<dbReference type="CDD" id="cd06355">
    <property type="entry name" value="PBP1_FmdD-like"/>
    <property type="match status" value="1"/>
</dbReference>
<dbReference type="NCBIfam" id="TIGR03407">
    <property type="entry name" value="urea_ABC_UrtA"/>
    <property type="match status" value="1"/>
</dbReference>
<proteinExistence type="predicted"/>